<dbReference type="Proteomes" id="UP000016936">
    <property type="component" value="Unassembled WGS sequence"/>
</dbReference>
<proteinExistence type="predicted"/>
<dbReference type="EMBL" id="KB445569">
    <property type="protein sequence ID" value="EMD97942.1"/>
    <property type="molecule type" value="Genomic_DNA"/>
</dbReference>
<dbReference type="AlphaFoldDB" id="M2VD65"/>
<dbReference type="InterPro" id="IPR013094">
    <property type="entry name" value="AB_hydrolase_3"/>
</dbReference>
<feature type="domain" description="Alpha/beta hydrolase fold-3" evidence="2">
    <location>
        <begin position="88"/>
        <end position="294"/>
    </location>
</feature>
<dbReference type="HOGENOM" id="CLU_012494_6_1_1"/>
<gene>
    <name evidence="3" type="ORF">COCHEDRAFT_1085209</name>
</gene>
<dbReference type="Gene3D" id="3.40.50.1820">
    <property type="entry name" value="alpha/beta hydrolase"/>
    <property type="match status" value="1"/>
</dbReference>
<dbReference type="PANTHER" id="PTHR48081:SF8">
    <property type="entry name" value="ALPHA_BETA HYDROLASE FOLD-3 DOMAIN-CONTAINING PROTEIN-RELATED"/>
    <property type="match status" value="1"/>
</dbReference>
<dbReference type="InterPro" id="IPR050300">
    <property type="entry name" value="GDXG_lipolytic_enzyme"/>
</dbReference>
<dbReference type="GO" id="GO:0016787">
    <property type="term" value="F:hydrolase activity"/>
    <property type="evidence" value="ECO:0007669"/>
    <property type="project" value="UniProtKB-KW"/>
</dbReference>
<dbReference type="OMA" id="YPECLEY"/>
<dbReference type="PANTHER" id="PTHR48081">
    <property type="entry name" value="AB HYDROLASE SUPERFAMILY PROTEIN C4A8.06C"/>
    <property type="match status" value="1"/>
</dbReference>
<accession>M2VD65</accession>
<sequence length="322" mass="35567">MGLDIDGDFITAAAPLLSAMAGFQKPKLHDIEGRRKMLSNASMSSNQKEIEGVKLEKHSISASDGHQLWIYHYKREDTMNQLSPQPAIVHLHGGGLIALSAADLVPTMSEYVLATGVQVFSIDYRLAPEHPYPTPLEDCWSGLKWVFSKASDFRLDNTSIAVMGESAGGNLAAALALLARDRELSPPIAKQILIYPMLDDRNSSKAIGPVCMWDEVDNVTGWTAYLGHEPGRLGVPMFAAPARVESVEGLPPLYLDVGQLDLYMLENLEYAGRFVYAGIETELHIYPGLPHAFEALAPSHYITKMAKENRYRAIRQLKRDSM</sequence>
<organism evidence="3 4">
    <name type="scientific">Cochliobolus heterostrophus (strain C5 / ATCC 48332 / race O)</name>
    <name type="common">Southern corn leaf blight fungus</name>
    <name type="synonym">Bipolaris maydis</name>
    <dbReference type="NCBI Taxonomy" id="701091"/>
    <lineage>
        <taxon>Eukaryota</taxon>
        <taxon>Fungi</taxon>
        <taxon>Dikarya</taxon>
        <taxon>Ascomycota</taxon>
        <taxon>Pezizomycotina</taxon>
        <taxon>Dothideomycetes</taxon>
        <taxon>Pleosporomycetidae</taxon>
        <taxon>Pleosporales</taxon>
        <taxon>Pleosporineae</taxon>
        <taxon>Pleosporaceae</taxon>
        <taxon>Bipolaris</taxon>
    </lineage>
</organism>
<keyword evidence="4" id="KW-1185">Reference proteome</keyword>
<dbReference type="OrthoDB" id="433474at2759"/>
<dbReference type="InterPro" id="IPR029058">
    <property type="entry name" value="AB_hydrolase_fold"/>
</dbReference>
<keyword evidence="1" id="KW-0378">Hydrolase</keyword>
<evidence type="ECO:0000313" key="4">
    <source>
        <dbReference type="Proteomes" id="UP000016936"/>
    </source>
</evidence>
<protein>
    <recommendedName>
        <fullName evidence="2">Alpha/beta hydrolase fold-3 domain-containing protein</fullName>
    </recommendedName>
</protein>
<dbReference type="SUPFAM" id="SSF53474">
    <property type="entry name" value="alpha/beta-Hydrolases"/>
    <property type="match status" value="1"/>
</dbReference>
<evidence type="ECO:0000259" key="2">
    <source>
        <dbReference type="Pfam" id="PF07859"/>
    </source>
</evidence>
<evidence type="ECO:0000313" key="3">
    <source>
        <dbReference type="EMBL" id="EMD97942.1"/>
    </source>
</evidence>
<evidence type="ECO:0000256" key="1">
    <source>
        <dbReference type="ARBA" id="ARBA00022801"/>
    </source>
</evidence>
<dbReference type="Pfam" id="PF07859">
    <property type="entry name" value="Abhydrolase_3"/>
    <property type="match status" value="1"/>
</dbReference>
<name>M2VD65_COCH5</name>
<reference evidence="4" key="2">
    <citation type="journal article" date="2013" name="PLoS Genet.">
        <title>Comparative genome structure, secondary metabolite, and effector coding capacity across Cochliobolus pathogens.</title>
        <authorList>
            <person name="Condon B.J."/>
            <person name="Leng Y."/>
            <person name="Wu D."/>
            <person name="Bushley K.E."/>
            <person name="Ohm R.A."/>
            <person name="Otillar R."/>
            <person name="Martin J."/>
            <person name="Schackwitz W."/>
            <person name="Grimwood J."/>
            <person name="MohdZainudin N."/>
            <person name="Xue C."/>
            <person name="Wang R."/>
            <person name="Manning V.A."/>
            <person name="Dhillon B."/>
            <person name="Tu Z.J."/>
            <person name="Steffenson B.J."/>
            <person name="Salamov A."/>
            <person name="Sun H."/>
            <person name="Lowry S."/>
            <person name="LaButti K."/>
            <person name="Han J."/>
            <person name="Copeland A."/>
            <person name="Lindquist E."/>
            <person name="Barry K."/>
            <person name="Schmutz J."/>
            <person name="Baker S.E."/>
            <person name="Ciuffetti L.M."/>
            <person name="Grigoriev I.V."/>
            <person name="Zhong S."/>
            <person name="Turgeon B.G."/>
        </authorList>
    </citation>
    <scope>NUCLEOTIDE SEQUENCE [LARGE SCALE GENOMIC DNA]</scope>
    <source>
        <strain evidence="4">C5 / ATCC 48332 / race O</strain>
    </source>
</reference>
<dbReference type="eggNOG" id="KOG1515">
    <property type="taxonomic scope" value="Eukaryota"/>
</dbReference>
<reference evidence="3 4" key="1">
    <citation type="journal article" date="2012" name="PLoS Pathog.">
        <title>Diverse lifestyles and strategies of plant pathogenesis encoded in the genomes of eighteen Dothideomycetes fungi.</title>
        <authorList>
            <person name="Ohm R.A."/>
            <person name="Feau N."/>
            <person name="Henrissat B."/>
            <person name="Schoch C.L."/>
            <person name="Horwitz B.A."/>
            <person name="Barry K.W."/>
            <person name="Condon B.J."/>
            <person name="Copeland A.C."/>
            <person name="Dhillon B."/>
            <person name="Glaser F."/>
            <person name="Hesse C.N."/>
            <person name="Kosti I."/>
            <person name="LaButti K."/>
            <person name="Lindquist E.A."/>
            <person name="Lucas S."/>
            <person name="Salamov A.A."/>
            <person name="Bradshaw R.E."/>
            <person name="Ciuffetti L."/>
            <person name="Hamelin R.C."/>
            <person name="Kema G.H.J."/>
            <person name="Lawrence C."/>
            <person name="Scott J.A."/>
            <person name="Spatafora J.W."/>
            <person name="Turgeon B.G."/>
            <person name="de Wit P.J.G.M."/>
            <person name="Zhong S."/>
            <person name="Goodwin S.B."/>
            <person name="Grigoriev I.V."/>
        </authorList>
    </citation>
    <scope>NUCLEOTIDE SEQUENCE [LARGE SCALE GENOMIC DNA]</scope>
    <source>
        <strain evidence="4">C5 / ATCC 48332 / race O</strain>
    </source>
</reference>